<feature type="transmembrane region" description="Helical" evidence="1">
    <location>
        <begin position="7"/>
        <end position="28"/>
    </location>
</feature>
<proteinExistence type="predicted"/>
<keyword evidence="1" id="KW-0472">Membrane</keyword>
<dbReference type="Proteomes" id="UP000034452">
    <property type="component" value="Unassembled WGS sequence"/>
</dbReference>
<protein>
    <recommendedName>
        <fullName evidence="4">Thioredoxin domain-containing protein</fullName>
    </recommendedName>
</protein>
<evidence type="ECO:0000313" key="2">
    <source>
        <dbReference type="EMBL" id="KKR70375.1"/>
    </source>
</evidence>
<evidence type="ECO:0000313" key="3">
    <source>
        <dbReference type="Proteomes" id="UP000034452"/>
    </source>
</evidence>
<evidence type="ECO:0000256" key="1">
    <source>
        <dbReference type="SAM" id="Phobius"/>
    </source>
</evidence>
<accession>A0A0G0VE96</accession>
<dbReference type="AlphaFoldDB" id="A0A0G0VE96"/>
<keyword evidence="1" id="KW-0812">Transmembrane</keyword>
<name>A0A0G0VE96_9BACT</name>
<organism evidence="2 3">
    <name type="scientific">Candidatus Nomurabacteria bacterium GW2011_GWB1_40_7</name>
    <dbReference type="NCBI Taxonomy" id="1618744"/>
    <lineage>
        <taxon>Bacteria</taxon>
        <taxon>Candidatus Nomuraibacteriota</taxon>
    </lineage>
</organism>
<gene>
    <name evidence="2" type="ORF">UU13_C0007G0016</name>
</gene>
<comment type="caution">
    <text evidence="2">The sequence shown here is derived from an EMBL/GenBank/DDBJ whole genome shotgun (WGS) entry which is preliminary data.</text>
</comment>
<evidence type="ECO:0008006" key="4">
    <source>
        <dbReference type="Google" id="ProtNLM"/>
    </source>
</evidence>
<keyword evidence="1" id="KW-1133">Transmembrane helix</keyword>
<dbReference type="EMBL" id="LBZL01000007">
    <property type="protein sequence ID" value="KKR70375.1"/>
    <property type="molecule type" value="Genomic_DNA"/>
</dbReference>
<reference evidence="2 3" key="1">
    <citation type="journal article" date="2015" name="Nature">
        <title>rRNA introns, odd ribosomes, and small enigmatic genomes across a large radiation of phyla.</title>
        <authorList>
            <person name="Brown C.T."/>
            <person name="Hug L.A."/>
            <person name="Thomas B.C."/>
            <person name="Sharon I."/>
            <person name="Castelle C.J."/>
            <person name="Singh A."/>
            <person name="Wilkins M.J."/>
            <person name="Williams K.H."/>
            <person name="Banfield J.F."/>
        </authorList>
    </citation>
    <scope>NUCLEOTIDE SEQUENCE [LARGE SCALE GENOMIC DNA]</scope>
</reference>
<sequence>MIDWKKYLIVLLITTGLFFTAIYLSNYFGNKKIDQLKSIQDKIAIDILSSETQFSLLSELSCKNFSDAILSSELNELGKKLEWGQDNLGSSEELVYLKKYYSLLEIKDYLLAKKISTRCGTKSTFILYFYTKTESCTECVGQGIVLSTLREKYPGLRVYSFDYSIDLSAVKSMLQIYKIKDTALPALVIEDDVLTGFHSLEDLETRIKESFKLQETTPIEGNNNKASS</sequence>